<reference evidence="3" key="1">
    <citation type="journal article" date="2018" name="Int. J. Syst. Evol. Microbiol.">
        <title>Jatrophihabitans telluris sp. nov., isolated from sediment soil of lava forest wetlands and the emended description of the genus Jatrophihabitans.</title>
        <authorList>
            <person name="Lee K.C."/>
            <person name="Suh M.K."/>
            <person name="Eom M.K."/>
            <person name="Kim K.K."/>
            <person name="Kim J.S."/>
            <person name="Kim D.S."/>
            <person name="Ko S.H."/>
            <person name="Shin Y.K."/>
            <person name="Lee J.S."/>
        </authorList>
    </citation>
    <scope>NUCLEOTIDE SEQUENCE</scope>
    <source>
        <strain evidence="3">N237</strain>
    </source>
</reference>
<name>A0ABY4QYD0_9ACTN</name>
<protein>
    <submittedName>
        <fullName evidence="3">Maleylpyruvate isomerase family mycothiol-dependent enzyme</fullName>
    </submittedName>
</protein>
<dbReference type="InterPro" id="IPR034660">
    <property type="entry name" value="DinB/YfiT-like"/>
</dbReference>
<dbReference type="Proteomes" id="UP001056336">
    <property type="component" value="Chromosome"/>
</dbReference>
<proteinExistence type="predicted"/>
<evidence type="ECO:0000259" key="2">
    <source>
        <dbReference type="Pfam" id="PF17844"/>
    </source>
</evidence>
<dbReference type="EMBL" id="CP097332">
    <property type="protein sequence ID" value="UQX88292.1"/>
    <property type="molecule type" value="Genomic_DNA"/>
</dbReference>
<dbReference type="InterPro" id="IPR041629">
    <property type="entry name" value="SCP_3"/>
</dbReference>
<reference evidence="3" key="2">
    <citation type="submission" date="2022-05" db="EMBL/GenBank/DDBJ databases">
        <authorList>
            <person name="Kim J.-S."/>
            <person name="Lee K."/>
            <person name="Suh M."/>
            <person name="Eom M."/>
            <person name="Kim J.-S."/>
            <person name="Kim D.-S."/>
            <person name="Ko S.-H."/>
            <person name="Shin Y."/>
            <person name="Lee J.-S."/>
        </authorList>
    </citation>
    <scope>NUCLEOTIDE SEQUENCE</scope>
    <source>
        <strain evidence="3">N237</strain>
    </source>
</reference>
<dbReference type="Gene3D" id="3.30.1050.40">
    <property type="match status" value="1"/>
</dbReference>
<accession>A0ABY4QYD0</accession>
<gene>
    <name evidence="3" type="ORF">M6D93_18715</name>
</gene>
<dbReference type="SUPFAM" id="SSF109854">
    <property type="entry name" value="DinB/YfiT-like putative metalloenzymes"/>
    <property type="match status" value="1"/>
</dbReference>
<dbReference type="InterPro" id="IPR017517">
    <property type="entry name" value="Maleyloyr_isom"/>
</dbReference>
<evidence type="ECO:0000313" key="3">
    <source>
        <dbReference type="EMBL" id="UQX88292.1"/>
    </source>
</evidence>
<evidence type="ECO:0000259" key="1">
    <source>
        <dbReference type="Pfam" id="PF11716"/>
    </source>
</evidence>
<dbReference type="RefSeq" id="WP_249771642.1">
    <property type="nucleotide sequence ID" value="NZ_CP097332.1"/>
</dbReference>
<dbReference type="GO" id="GO:0016853">
    <property type="term" value="F:isomerase activity"/>
    <property type="evidence" value="ECO:0007669"/>
    <property type="project" value="UniProtKB-KW"/>
</dbReference>
<dbReference type="NCBIfam" id="TIGR03083">
    <property type="entry name" value="maleylpyruvate isomerase family mycothiol-dependent enzyme"/>
    <property type="match status" value="1"/>
</dbReference>
<sequence>MAAANARGAAKRGQALIAQAEILDDWLAQLPESDFARPSVLPGWDVRALAGHLLGSLRSYARVNGTPSDGKALPVGEYLSRYAPAAKEIAAATQETIGAAGPQELRVAFHEAVAAARASAGEPHPAVVAGMRGSLTAEDWARTRIVELVVHADDLTRSLPDRPAVPLAKAALTDAVRTLATVLADRYPGHSVEVRVPPFVAVQAIEGPRHTRGTPPNVIETDGLTWLRLASGRLAWSEARAGSSVRASGNRADLAPYLPLL</sequence>
<dbReference type="InterPro" id="IPR024344">
    <property type="entry name" value="MDMPI_metal-binding"/>
</dbReference>
<feature type="domain" description="Bacterial SCP orthologue" evidence="2">
    <location>
        <begin position="170"/>
        <end position="260"/>
    </location>
</feature>
<dbReference type="Pfam" id="PF17844">
    <property type="entry name" value="SCP_3"/>
    <property type="match status" value="1"/>
</dbReference>
<keyword evidence="3" id="KW-0413">Isomerase</keyword>
<organism evidence="3 4">
    <name type="scientific">Jatrophihabitans telluris</name>
    <dbReference type="NCBI Taxonomy" id="2038343"/>
    <lineage>
        <taxon>Bacteria</taxon>
        <taxon>Bacillati</taxon>
        <taxon>Actinomycetota</taxon>
        <taxon>Actinomycetes</taxon>
        <taxon>Jatrophihabitantales</taxon>
        <taxon>Jatrophihabitantaceae</taxon>
        <taxon>Jatrophihabitans</taxon>
    </lineage>
</organism>
<keyword evidence="4" id="KW-1185">Reference proteome</keyword>
<evidence type="ECO:0000313" key="4">
    <source>
        <dbReference type="Proteomes" id="UP001056336"/>
    </source>
</evidence>
<dbReference type="Pfam" id="PF11716">
    <property type="entry name" value="MDMPI_N"/>
    <property type="match status" value="1"/>
</dbReference>
<feature type="domain" description="Mycothiol-dependent maleylpyruvate isomerase metal-binding" evidence="1">
    <location>
        <begin position="18"/>
        <end position="155"/>
    </location>
</feature>